<dbReference type="FunFam" id="3.30.160.60:FF:002069">
    <property type="entry name" value="Uncharacterized protein"/>
    <property type="match status" value="1"/>
</dbReference>
<evidence type="ECO:0000313" key="11">
    <source>
        <dbReference type="Proteomes" id="UP000299102"/>
    </source>
</evidence>
<comment type="caution">
    <text evidence="10">The sequence shown here is derived from an EMBL/GenBank/DDBJ whole genome shotgun (WGS) entry which is preliminary data.</text>
</comment>
<keyword evidence="2" id="KW-0479">Metal-binding</keyword>
<keyword evidence="11" id="KW-1185">Reference proteome</keyword>
<dbReference type="Gene3D" id="3.30.160.60">
    <property type="entry name" value="Classic Zinc Finger"/>
    <property type="match status" value="5"/>
</dbReference>
<evidence type="ECO:0000256" key="8">
    <source>
        <dbReference type="PROSITE-ProRule" id="PRU00042"/>
    </source>
</evidence>
<dbReference type="InterPro" id="IPR013087">
    <property type="entry name" value="Znf_C2H2_type"/>
</dbReference>
<keyword evidence="4 8" id="KW-0863">Zinc-finger</keyword>
<dbReference type="InterPro" id="IPR056438">
    <property type="entry name" value="Znf-C2H2_CTCF"/>
</dbReference>
<dbReference type="OrthoDB" id="6077919at2759"/>
<dbReference type="EMBL" id="BGZK01000673">
    <property type="protein sequence ID" value="GBP55628.1"/>
    <property type="molecule type" value="Genomic_DNA"/>
</dbReference>
<dbReference type="GO" id="GO:0008270">
    <property type="term" value="F:zinc ion binding"/>
    <property type="evidence" value="ECO:0007669"/>
    <property type="project" value="UniProtKB-KW"/>
</dbReference>
<feature type="domain" description="C2H2-type" evidence="9">
    <location>
        <begin position="302"/>
        <end position="329"/>
    </location>
</feature>
<dbReference type="InterPro" id="IPR050589">
    <property type="entry name" value="Ikaros_C2H2-ZF"/>
</dbReference>
<dbReference type="Proteomes" id="UP000299102">
    <property type="component" value="Unassembled WGS sequence"/>
</dbReference>
<dbReference type="InterPro" id="IPR036236">
    <property type="entry name" value="Znf_C2H2_sf"/>
</dbReference>
<dbReference type="STRING" id="151549.A0A4C1WW16"/>
<dbReference type="SUPFAM" id="SSF57667">
    <property type="entry name" value="beta-beta-alpha zinc fingers"/>
    <property type="match status" value="4"/>
</dbReference>
<evidence type="ECO:0000256" key="6">
    <source>
        <dbReference type="ARBA" id="ARBA00023125"/>
    </source>
</evidence>
<comment type="subcellular location">
    <subcellularLocation>
        <location evidence="1">Nucleus</location>
    </subcellularLocation>
</comment>
<dbReference type="SMART" id="SM00355">
    <property type="entry name" value="ZnF_C2H2"/>
    <property type="match status" value="5"/>
</dbReference>
<dbReference type="PANTHER" id="PTHR24404:SF111">
    <property type="entry name" value="GASTRULA ZINC FINGER PROTEIN XLCGF49.1-LIKE-RELATED"/>
    <property type="match status" value="1"/>
</dbReference>
<accession>A0A4C1WW16</accession>
<feature type="domain" description="C2H2-type" evidence="9">
    <location>
        <begin position="190"/>
        <end position="217"/>
    </location>
</feature>
<gene>
    <name evidence="10" type="primary">ZNF235</name>
    <name evidence="10" type="ORF">EVAR_35864_1</name>
</gene>
<keyword evidence="6" id="KW-0238">DNA-binding</keyword>
<evidence type="ECO:0000256" key="4">
    <source>
        <dbReference type="ARBA" id="ARBA00022771"/>
    </source>
</evidence>
<keyword evidence="3" id="KW-0677">Repeat</keyword>
<sequence>MREYSVSLRKSEFAVASDAPMNTCAPGKAQGISKQAATVVPSEYVEIITADFYNQENDFIIKKEDKVFKSQSNKNSMLAPRSCSRGLHSIHISYLLRPIRRRRGPARVRGAKRRRHLSTVLSHHHQVVKVEDHHYENSREGYVDSNYWQVSNTGLYVDGQKYECEYCGFTTNIDVDFVKSIRSRMNKKSYKCHLCEYNASQLSHLQSHMRKHTGEKPYKCNYCEYSASQFCSLQRHTRRHTGEKPYKCKQCDYSTSYLYSLQTHMRTHTGEKPYKCVHCEYSASESSKLKRHMRLHTGEKPYKCKQCDYSTSRLNYLKTHMRRHTGENRIVVTSVTTTHPNWELKRHMLCI</sequence>
<evidence type="ECO:0000256" key="1">
    <source>
        <dbReference type="ARBA" id="ARBA00004123"/>
    </source>
</evidence>
<dbReference type="GO" id="GO:0003700">
    <property type="term" value="F:DNA-binding transcription factor activity"/>
    <property type="evidence" value="ECO:0007669"/>
    <property type="project" value="TreeGrafter"/>
</dbReference>
<dbReference type="PANTHER" id="PTHR24404">
    <property type="entry name" value="ZINC FINGER PROTEIN"/>
    <property type="match status" value="1"/>
</dbReference>
<feature type="domain" description="C2H2-type" evidence="9">
    <location>
        <begin position="246"/>
        <end position="273"/>
    </location>
</feature>
<dbReference type="GO" id="GO:0005634">
    <property type="term" value="C:nucleus"/>
    <property type="evidence" value="ECO:0007669"/>
    <property type="project" value="UniProtKB-SubCell"/>
</dbReference>
<organism evidence="10 11">
    <name type="scientific">Eumeta variegata</name>
    <name type="common">Bagworm moth</name>
    <name type="synonym">Eumeta japonica</name>
    <dbReference type="NCBI Taxonomy" id="151549"/>
    <lineage>
        <taxon>Eukaryota</taxon>
        <taxon>Metazoa</taxon>
        <taxon>Ecdysozoa</taxon>
        <taxon>Arthropoda</taxon>
        <taxon>Hexapoda</taxon>
        <taxon>Insecta</taxon>
        <taxon>Pterygota</taxon>
        <taxon>Neoptera</taxon>
        <taxon>Endopterygota</taxon>
        <taxon>Lepidoptera</taxon>
        <taxon>Glossata</taxon>
        <taxon>Ditrysia</taxon>
        <taxon>Tineoidea</taxon>
        <taxon>Psychidae</taxon>
        <taxon>Oiketicinae</taxon>
        <taxon>Eumeta</taxon>
    </lineage>
</organism>
<evidence type="ECO:0000259" key="9">
    <source>
        <dbReference type="PROSITE" id="PS50157"/>
    </source>
</evidence>
<dbReference type="Pfam" id="PF00096">
    <property type="entry name" value="zf-C2H2"/>
    <property type="match status" value="2"/>
</dbReference>
<keyword evidence="5" id="KW-0862">Zinc</keyword>
<protein>
    <submittedName>
        <fullName evidence="10">Zinc finger protein 235</fullName>
    </submittedName>
</protein>
<dbReference type="Pfam" id="PF13909">
    <property type="entry name" value="zf-H2C2_5"/>
    <property type="match status" value="1"/>
</dbReference>
<feature type="domain" description="C2H2-type" evidence="9">
    <location>
        <begin position="218"/>
        <end position="245"/>
    </location>
</feature>
<dbReference type="FunFam" id="3.30.160.60:FF:000446">
    <property type="entry name" value="Zinc finger protein"/>
    <property type="match status" value="1"/>
</dbReference>
<name>A0A4C1WW16_EUMVA</name>
<feature type="domain" description="C2H2-type" evidence="9">
    <location>
        <begin position="274"/>
        <end position="301"/>
    </location>
</feature>
<evidence type="ECO:0000256" key="7">
    <source>
        <dbReference type="ARBA" id="ARBA00023242"/>
    </source>
</evidence>
<dbReference type="PROSITE" id="PS50157">
    <property type="entry name" value="ZINC_FINGER_C2H2_2"/>
    <property type="match status" value="5"/>
</dbReference>
<keyword evidence="7" id="KW-0539">Nucleus</keyword>
<dbReference type="AlphaFoldDB" id="A0A4C1WW16"/>
<evidence type="ECO:0000256" key="3">
    <source>
        <dbReference type="ARBA" id="ARBA00022737"/>
    </source>
</evidence>
<dbReference type="FunFam" id="3.30.160.60:FF:000630">
    <property type="entry name" value="Zinc finger protein 180"/>
    <property type="match status" value="2"/>
</dbReference>
<dbReference type="FunFam" id="3.30.160.60:FF:001573">
    <property type="entry name" value="Zinc finger protein 407"/>
    <property type="match status" value="1"/>
</dbReference>
<proteinExistence type="predicted"/>
<evidence type="ECO:0000313" key="10">
    <source>
        <dbReference type="EMBL" id="GBP55628.1"/>
    </source>
</evidence>
<evidence type="ECO:0000256" key="5">
    <source>
        <dbReference type="ARBA" id="ARBA00022833"/>
    </source>
</evidence>
<dbReference type="GO" id="GO:0000978">
    <property type="term" value="F:RNA polymerase II cis-regulatory region sequence-specific DNA binding"/>
    <property type="evidence" value="ECO:0007669"/>
    <property type="project" value="TreeGrafter"/>
</dbReference>
<dbReference type="Pfam" id="PF23611">
    <property type="entry name" value="zf-C2H2_16"/>
    <property type="match status" value="1"/>
</dbReference>
<evidence type="ECO:0000256" key="2">
    <source>
        <dbReference type="ARBA" id="ARBA00022723"/>
    </source>
</evidence>
<dbReference type="GO" id="GO:0006357">
    <property type="term" value="P:regulation of transcription by RNA polymerase II"/>
    <property type="evidence" value="ECO:0007669"/>
    <property type="project" value="TreeGrafter"/>
</dbReference>
<reference evidence="10 11" key="1">
    <citation type="journal article" date="2019" name="Commun. Biol.">
        <title>The bagworm genome reveals a unique fibroin gene that provides high tensile strength.</title>
        <authorList>
            <person name="Kono N."/>
            <person name="Nakamura H."/>
            <person name="Ohtoshi R."/>
            <person name="Tomita M."/>
            <person name="Numata K."/>
            <person name="Arakawa K."/>
        </authorList>
    </citation>
    <scope>NUCLEOTIDE SEQUENCE [LARGE SCALE GENOMIC DNA]</scope>
</reference>